<dbReference type="EMBL" id="LRBG01000036">
    <property type="protein sequence ID" value="KXU84396.1"/>
    <property type="molecule type" value="Genomic_DNA"/>
</dbReference>
<dbReference type="AlphaFoldDB" id="A0A149PHP3"/>
<evidence type="ECO:0000313" key="1">
    <source>
        <dbReference type="EMBL" id="KXU84396.1"/>
    </source>
</evidence>
<dbReference type="OrthoDB" id="1550863at2"/>
<accession>A0A149PHP3</accession>
<sequence>MATYVILSRLAPDAFTDPKELKQIAATVAEKIKTECPAVTWKESYLTLGRFDVVDIVESNDRQQLELAALIIRGYGHAATETMQATVWNDFIGAL</sequence>
<dbReference type="Pfam" id="PF08734">
    <property type="entry name" value="GYD"/>
    <property type="match status" value="1"/>
</dbReference>
<organism evidence="1 2">
    <name type="scientific">Paraburkholderia monticola</name>
    <dbReference type="NCBI Taxonomy" id="1399968"/>
    <lineage>
        <taxon>Bacteria</taxon>
        <taxon>Pseudomonadati</taxon>
        <taxon>Pseudomonadota</taxon>
        <taxon>Betaproteobacteria</taxon>
        <taxon>Burkholderiales</taxon>
        <taxon>Burkholderiaceae</taxon>
        <taxon>Paraburkholderia</taxon>
    </lineage>
</organism>
<dbReference type="Proteomes" id="UP000075613">
    <property type="component" value="Unassembled WGS sequence"/>
</dbReference>
<name>A0A149PHP3_9BURK</name>
<reference evidence="1 2" key="1">
    <citation type="journal article" date="2015" name="Int. J. Syst. Evol. Microbiol.">
        <title>Burkholderia monticola sp. nov., isolated from mountain soil.</title>
        <authorList>
            <person name="Baek I."/>
            <person name="Seo B."/>
            <person name="Lee I."/>
            <person name="Yi H."/>
            <person name="Chun J."/>
        </authorList>
    </citation>
    <scope>NUCLEOTIDE SEQUENCE [LARGE SCALE GENOMIC DNA]</scope>
    <source>
        <strain evidence="1 2">JC2948</strain>
    </source>
</reference>
<evidence type="ECO:0000313" key="2">
    <source>
        <dbReference type="Proteomes" id="UP000075613"/>
    </source>
</evidence>
<keyword evidence="2" id="KW-1185">Reference proteome</keyword>
<dbReference type="RefSeq" id="WP_062131765.1">
    <property type="nucleotide sequence ID" value="NZ_LRBG01000036.1"/>
</dbReference>
<comment type="caution">
    <text evidence="1">The sequence shown here is derived from an EMBL/GenBank/DDBJ whole genome shotgun (WGS) entry which is preliminary data.</text>
</comment>
<dbReference type="STRING" id="1399968.CI15_23290"/>
<dbReference type="InterPro" id="IPR014845">
    <property type="entry name" value="GYD/TTHA1554"/>
</dbReference>
<gene>
    <name evidence="1" type="ORF">CI15_23290</name>
</gene>
<protein>
    <submittedName>
        <fullName evidence="1">GYD family protein</fullName>
    </submittedName>
</protein>
<proteinExistence type="predicted"/>